<keyword evidence="2" id="KW-1185">Reference proteome</keyword>
<evidence type="ECO:0000313" key="1">
    <source>
        <dbReference type="EMBL" id="KAK0153172.1"/>
    </source>
</evidence>
<dbReference type="AlphaFoldDB" id="A0AA47PBC4"/>
<reference evidence="1" key="1">
    <citation type="journal article" date="2023" name="Front. Mar. Sci.">
        <title>A new Merluccius polli reference genome to investigate the effects of global change in West African waters.</title>
        <authorList>
            <person name="Mateo J.L."/>
            <person name="Blanco-Fernandez C."/>
            <person name="Garcia-Vazquez E."/>
            <person name="Machado-Schiaffino G."/>
        </authorList>
    </citation>
    <scope>NUCLEOTIDE SEQUENCE</scope>
    <source>
        <strain evidence="1">C29</strain>
        <tissue evidence="1">Fin</tissue>
    </source>
</reference>
<comment type="caution">
    <text evidence="1">The sequence shown here is derived from an EMBL/GenBank/DDBJ whole genome shotgun (WGS) entry which is preliminary data.</text>
</comment>
<gene>
    <name evidence="1" type="ORF">N1851_005143</name>
</gene>
<organism evidence="1 2">
    <name type="scientific">Merluccius polli</name>
    <name type="common">Benguela hake</name>
    <name type="synonym">Merluccius cadenati</name>
    <dbReference type="NCBI Taxonomy" id="89951"/>
    <lineage>
        <taxon>Eukaryota</taxon>
        <taxon>Metazoa</taxon>
        <taxon>Chordata</taxon>
        <taxon>Craniata</taxon>
        <taxon>Vertebrata</taxon>
        <taxon>Euteleostomi</taxon>
        <taxon>Actinopterygii</taxon>
        <taxon>Neopterygii</taxon>
        <taxon>Teleostei</taxon>
        <taxon>Neoteleostei</taxon>
        <taxon>Acanthomorphata</taxon>
        <taxon>Zeiogadaria</taxon>
        <taxon>Gadariae</taxon>
        <taxon>Gadiformes</taxon>
        <taxon>Gadoidei</taxon>
        <taxon>Merlucciidae</taxon>
        <taxon>Merluccius</taxon>
    </lineage>
</organism>
<accession>A0AA47PBC4</accession>
<dbReference type="EMBL" id="JAOPHQ010000862">
    <property type="protein sequence ID" value="KAK0153172.1"/>
    <property type="molecule type" value="Genomic_DNA"/>
</dbReference>
<name>A0AA47PBC4_MERPO</name>
<dbReference type="PANTHER" id="PTHR31025">
    <property type="entry name" value="SI:CH211-196P9.1-RELATED"/>
    <property type="match status" value="1"/>
</dbReference>
<proteinExistence type="predicted"/>
<evidence type="ECO:0000313" key="2">
    <source>
        <dbReference type="Proteomes" id="UP001174136"/>
    </source>
</evidence>
<protein>
    <submittedName>
        <fullName evidence="1">Uncharacterized protein</fullName>
    </submittedName>
</protein>
<sequence>MFYDEFSRVASKNLRQQFYEALDRHTPSLIRMMKSKRGKVGQSLEGFLRQIDSQVMIISHPVSKHHCDTDHYAAMSAIVSCRTCAQVPVGILTVISEDDPNRNATSLHLNPTSVAVILEGEIVLDDLSSYAEAFCLLVGLIYALHIDYPKSMRYSFEFIQKVLLDIGQTKLSPKMQTLKNSLSS</sequence>
<dbReference type="PANTHER" id="PTHR31025:SF19">
    <property type="entry name" value="SI:CH73-42K18.1-RELATED"/>
    <property type="match status" value="1"/>
</dbReference>
<dbReference type="Proteomes" id="UP001174136">
    <property type="component" value="Unassembled WGS sequence"/>
</dbReference>